<feature type="compositionally biased region" description="Basic and acidic residues" evidence="1">
    <location>
        <begin position="220"/>
        <end position="243"/>
    </location>
</feature>
<keyword evidence="2" id="KW-0472">Membrane</keyword>
<feature type="transmembrane region" description="Helical" evidence="2">
    <location>
        <begin position="7"/>
        <end position="25"/>
    </location>
</feature>
<organism evidence="3 4">
    <name type="scientific">Owenia fusiformis</name>
    <name type="common">Polychaete worm</name>
    <dbReference type="NCBI Taxonomy" id="6347"/>
    <lineage>
        <taxon>Eukaryota</taxon>
        <taxon>Metazoa</taxon>
        <taxon>Spiralia</taxon>
        <taxon>Lophotrochozoa</taxon>
        <taxon>Annelida</taxon>
        <taxon>Polychaeta</taxon>
        <taxon>Sedentaria</taxon>
        <taxon>Canalipalpata</taxon>
        <taxon>Sabellida</taxon>
        <taxon>Oweniida</taxon>
        <taxon>Oweniidae</taxon>
        <taxon>Owenia</taxon>
    </lineage>
</organism>
<dbReference type="EMBL" id="CAIIXF020000011">
    <property type="protein sequence ID" value="CAH1799550.1"/>
    <property type="molecule type" value="Genomic_DNA"/>
</dbReference>
<feature type="region of interest" description="Disordered" evidence="1">
    <location>
        <begin position="317"/>
        <end position="340"/>
    </location>
</feature>
<dbReference type="Proteomes" id="UP000749559">
    <property type="component" value="Unassembled WGS sequence"/>
</dbReference>
<accession>A0A8J1TCB5</accession>
<proteinExistence type="predicted"/>
<evidence type="ECO:0000313" key="4">
    <source>
        <dbReference type="Proteomes" id="UP000749559"/>
    </source>
</evidence>
<comment type="caution">
    <text evidence="3">The sequence shown here is derived from an EMBL/GenBank/DDBJ whole genome shotgun (WGS) entry which is preliminary data.</text>
</comment>
<evidence type="ECO:0000256" key="1">
    <source>
        <dbReference type="SAM" id="MobiDB-lite"/>
    </source>
</evidence>
<name>A0A8J1TCB5_OWEFU</name>
<gene>
    <name evidence="3" type="ORF">OFUS_LOCUS23552</name>
</gene>
<feature type="compositionally biased region" description="Basic and acidic residues" evidence="1">
    <location>
        <begin position="171"/>
        <end position="202"/>
    </location>
</feature>
<protein>
    <submittedName>
        <fullName evidence="3">Uncharacterized protein</fullName>
    </submittedName>
</protein>
<keyword evidence="2" id="KW-0812">Transmembrane</keyword>
<feature type="transmembrane region" description="Helical" evidence="2">
    <location>
        <begin position="83"/>
        <end position="109"/>
    </location>
</feature>
<feature type="compositionally biased region" description="Polar residues" evidence="1">
    <location>
        <begin position="49"/>
        <end position="58"/>
    </location>
</feature>
<dbReference type="AlphaFoldDB" id="A0A8J1TCB5"/>
<feature type="region of interest" description="Disordered" evidence="1">
    <location>
        <begin position="171"/>
        <end position="266"/>
    </location>
</feature>
<feature type="region of interest" description="Disordered" evidence="1">
    <location>
        <begin position="32"/>
        <end position="58"/>
    </location>
</feature>
<keyword evidence="2" id="KW-1133">Transmembrane helix</keyword>
<keyword evidence="4" id="KW-1185">Reference proteome</keyword>
<sequence>MRGKKSAAAGTIRILFGMIILLDILHDATSEDQEKASTPGVPRHKTDGDSNTTDTHLSSYSNITTISNRANIKNQNETGDGQITLWISLAYLGGIVSGCILGVMISYVINVKKYSQCWTSKEGNEQEAAKPILVKSSDNKEIVKNEYLDTRPNDELLYLNVIEDDKDMKVDVEKGESQAKQTEGKTRDPTHNPTDDIRDLSSDRSSNSPTGEIYKNQRFFNEDVHSTTDKSSPKPEVKDETIRQGKRKAKKRESDTEPPNLINDQEIESDQFYVNVDHKKNPRRFKPSVARKPSFLRKVFLHKGKTLDPCDKAYEHLGRESMSGPSNTSDLYEPLQRGTI</sequence>
<evidence type="ECO:0000256" key="2">
    <source>
        <dbReference type="SAM" id="Phobius"/>
    </source>
</evidence>
<reference evidence="3" key="1">
    <citation type="submission" date="2022-03" db="EMBL/GenBank/DDBJ databases">
        <authorList>
            <person name="Martin C."/>
        </authorList>
    </citation>
    <scope>NUCLEOTIDE SEQUENCE</scope>
</reference>
<evidence type="ECO:0000313" key="3">
    <source>
        <dbReference type="EMBL" id="CAH1799550.1"/>
    </source>
</evidence>